<dbReference type="PANTHER" id="PTHR11566">
    <property type="entry name" value="DYNAMIN"/>
    <property type="match status" value="1"/>
</dbReference>
<dbReference type="GO" id="GO:0008017">
    <property type="term" value="F:microtubule binding"/>
    <property type="evidence" value="ECO:0007669"/>
    <property type="project" value="TreeGrafter"/>
</dbReference>
<evidence type="ECO:0000259" key="6">
    <source>
        <dbReference type="PROSITE" id="PS51718"/>
    </source>
</evidence>
<feature type="compositionally biased region" description="Basic and acidic residues" evidence="4">
    <location>
        <begin position="729"/>
        <end position="740"/>
    </location>
</feature>
<reference evidence="7" key="1">
    <citation type="journal article" date="2020" name="Stud. Mycol.">
        <title>101 Dothideomycetes genomes: a test case for predicting lifestyles and emergence of pathogens.</title>
        <authorList>
            <person name="Haridas S."/>
            <person name="Albert R."/>
            <person name="Binder M."/>
            <person name="Bloem J."/>
            <person name="Labutti K."/>
            <person name="Salamov A."/>
            <person name="Andreopoulos B."/>
            <person name="Baker S."/>
            <person name="Barry K."/>
            <person name="Bills G."/>
            <person name="Bluhm B."/>
            <person name="Cannon C."/>
            <person name="Castanera R."/>
            <person name="Culley D."/>
            <person name="Daum C."/>
            <person name="Ezra D."/>
            <person name="Gonzalez J."/>
            <person name="Henrissat B."/>
            <person name="Kuo A."/>
            <person name="Liang C."/>
            <person name="Lipzen A."/>
            <person name="Lutzoni F."/>
            <person name="Magnuson J."/>
            <person name="Mondo S."/>
            <person name="Nolan M."/>
            <person name="Ohm R."/>
            <person name="Pangilinan J."/>
            <person name="Park H.-J."/>
            <person name="Ramirez L."/>
            <person name="Alfaro M."/>
            <person name="Sun H."/>
            <person name="Tritt A."/>
            <person name="Yoshinaga Y."/>
            <person name="Zwiers L.-H."/>
            <person name="Turgeon B."/>
            <person name="Goodwin S."/>
            <person name="Spatafora J."/>
            <person name="Crous P."/>
            <person name="Grigoriev I."/>
        </authorList>
    </citation>
    <scope>NUCLEOTIDE SEQUENCE</scope>
    <source>
        <strain evidence="7">CBS 627.86</strain>
    </source>
</reference>
<feature type="domain" description="GED" evidence="5">
    <location>
        <begin position="611"/>
        <end position="702"/>
    </location>
</feature>
<feature type="coiled-coil region" evidence="3">
    <location>
        <begin position="670"/>
        <end position="697"/>
    </location>
</feature>
<gene>
    <name evidence="7" type="ORF">BDV96DRAFT_643634</name>
</gene>
<organism evidence="7 8">
    <name type="scientific">Lophiotrema nucula</name>
    <dbReference type="NCBI Taxonomy" id="690887"/>
    <lineage>
        <taxon>Eukaryota</taxon>
        <taxon>Fungi</taxon>
        <taxon>Dikarya</taxon>
        <taxon>Ascomycota</taxon>
        <taxon>Pezizomycotina</taxon>
        <taxon>Dothideomycetes</taxon>
        <taxon>Pleosporomycetidae</taxon>
        <taxon>Pleosporales</taxon>
        <taxon>Lophiotremataceae</taxon>
        <taxon>Lophiotrema</taxon>
    </lineage>
</organism>
<dbReference type="PRINTS" id="PR00195">
    <property type="entry name" value="DYNAMIN"/>
</dbReference>
<dbReference type="GO" id="GO:0005525">
    <property type="term" value="F:GTP binding"/>
    <property type="evidence" value="ECO:0007669"/>
    <property type="project" value="InterPro"/>
</dbReference>
<keyword evidence="2" id="KW-0342">GTP-binding</keyword>
<name>A0A6A5ZGQ4_9PLEO</name>
<dbReference type="Pfam" id="PF00350">
    <property type="entry name" value="Dynamin_N"/>
    <property type="match status" value="1"/>
</dbReference>
<dbReference type="PROSITE" id="PS51388">
    <property type="entry name" value="GED"/>
    <property type="match status" value="1"/>
</dbReference>
<accession>A0A6A5ZGQ4</accession>
<dbReference type="GO" id="GO:0005874">
    <property type="term" value="C:microtubule"/>
    <property type="evidence" value="ECO:0007669"/>
    <property type="project" value="TreeGrafter"/>
</dbReference>
<dbReference type="InterPro" id="IPR020850">
    <property type="entry name" value="GED_dom"/>
</dbReference>
<dbReference type="InterPro" id="IPR022812">
    <property type="entry name" value="Dynamin"/>
</dbReference>
<dbReference type="Pfam" id="PF01031">
    <property type="entry name" value="Dynamin_M"/>
    <property type="match status" value="1"/>
</dbReference>
<keyword evidence="7" id="KW-0378">Hydrolase</keyword>
<evidence type="ECO:0000256" key="4">
    <source>
        <dbReference type="SAM" id="MobiDB-lite"/>
    </source>
</evidence>
<dbReference type="GO" id="GO:0003924">
    <property type="term" value="F:GTPase activity"/>
    <property type="evidence" value="ECO:0007669"/>
    <property type="project" value="InterPro"/>
</dbReference>
<protein>
    <submittedName>
        <fullName evidence="7">P-loop containing nucleoside triphosphate hydrolase protein</fullName>
    </submittedName>
</protein>
<dbReference type="OrthoDB" id="415706at2759"/>
<dbReference type="InterPro" id="IPR001401">
    <property type="entry name" value="Dynamin_GTPase"/>
</dbReference>
<dbReference type="GO" id="GO:0016559">
    <property type="term" value="P:peroxisome fission"/>
    <property type="evidence" value="ECO:0007669"/>
    <property type="project" value="TreeGrafter"/>
</dbReference>
<dbReference type="SMART" id="SM00053">
    <property type="entry name" value="DYNc"/>
    <property type="match status" value="1"/>
</dbReference>
<feature type="compositionally biased region" description="Low complexity" evidence="4">
    <location>
        <begin position="771"/>
        <end position="784"/>
    </location>
</feature>
<dbReference type="GO" id="GO:0016020">
    <property type="term" value="C:membrane"/>
    <property type="evidence" value="ECO:0007669"/>
    <property type="project" value="TreeGrafter"/>
</dbReference>
<feature type="region of interest" description="Disordered" evidence="4">
    <location>
        <begin position="698"/>
        <end position="788"/>
    </location>
</feature>
<dbReference type="PROSITE" id="PS51718">
    <property type="entry name" value="G_DYNAMIN_2"/>
    <property type="match status" value="1"/>
</dbReference>
<dbReference type="AlphaFoldDB" id="A0A6A5ZGQ4"/>
<dbReference type="Proteomes" id="UP000799770">
    <property type="component" value="Unassembled WGS sequence"/>
</dbReference>
<evidence type="ECO:0000256" key="3">
    <source>
        <dbReference type="SAM" id="Coils"/>
    </source>
</evidence>
<dbReference type="CDD" id="cd08771">
    <property type="entry name" value="DLP_1"/>
    <property type="match status" value="1"/>
</dbReference>
<dbReference type="InterPro" id="IPR000375">
    <property type="entry name" value="Dynamin_stalk"/>
</dbReference>
<evidence type="ECO:0000313" key="8">
    <source>
        <dbReference type="Proteomes" id="UP000799770"/>
    </source>
</evidence>
<dbReference type="PANTHER" id="PTHR11566:SF149">
    <property type="entry name" value="GTPASE, PUTATIVE (AFU_ORTHOLOGUE AFUA_6G11890)-RELATED"/>
    <property type="match status" value="1"/>
</dbReference>
<keyword evidence="1" id="KW-0547">Nucleotide-binding</keyword>
<evidence type="ECO:0000256" key="1">
    <source>
        <dbReference type="ARBA" id="ARBA00022741"/>
    </source>
</evidence>
<dbReference type="InterPro" id="IPR027417">
    <property type="entry name" value="P-loop_NTPase"/>
</dbReference>
<dbReference type="GO" id="GO:0000266">
    <property type="term" value="P:mitochondrial fission"/>
    <property type="evidence" value="ECO:0007669"/>
    <property type="project" value="TreeGrafter"/>
</dbReference>
<dbReference type="InterPro" id="IPR045063">
    <property type="entry name" value="Dynamin_N"/>
</dbReference>
<proteinExistence type="predicted"/>
<evidence type="ECO:0000313" key="7">
    <source>
        <dbReference type="EMBL" id="KAF2118385.1"/>
    </source>
</evidence>
<keyword evidence="8" id="KW-1185">Reference proteome</keyword>
<dbReference type="FunFam" id="3.40.50.300:FF:001425">
    <property type="entry name" value="Dynamin GTPase, putative"/>
    <property type="match status" value="1"/>
</dbReference>
<dbReference type="GO" id="GO:0006897">
    <property type="term" value="P:endocytosis"/>
    <property type="evidence" value="ECO:0007669"/>
    <property type="project" value="TreeGrafter"/>
</dbReference>
<feature type="domain" description="Dynamin-type G" evidence="6">
    <location>
        <begin position="43"/>
        <end position="330"/>
    </location>
</feature>
<evidence type="ECO:0000259" key="5">
    <source>
        <dbReference type="PROSITE" id="PS51388"/>
    </source>
</evidence>
<evidence type="ECO:0000256" key="2">
    <source>
        <dbReference type="ARBA" id="ARBA00023134"/>
    </source>
</evidence>
<dbReference type="EMBL" id="ML977317">
    <property type="protein sequence ID" value="KAF2118385.1"/>
    <property type="molecule type" value="Genomic_DNA"/>
</dbReference>
<keyword evidence="3" id="KW-0175">Coiled coil</keyword>
<dbReference type="SUPFAM" id="SSF52540">
    <property type="entry name" value="P-loop containing nucleoside triphosphate hydrolases"/>
    <property type="match status" value="1"/>
</dbReference>
<sequence length="804" mass="91130">MSEFVMASEYPESDSLGKLQTPDQLALLDAIDKLRSQNLGAYDISLPQLIVCGDQSSGKSSVLEGLTRLPFPIGEDTCTTFATELILRKSTNTIISCSITPSEERTKLEIAELRKFKHNYASLESFDFRELVRNAKEAMSIGAPTEFHDDTLQIRYIGPDLPSLTIVDLPGIIHADNPNQRAQKVTHKEQVKNLIRKYMKQEKSIILAVINAGYDWRLHKIFDFVKVENADARTLGIITKPDKVDQGSKSEQTFLQLAQNQIHHCQLGWHVVKNRGYDQQMFTDAQRDQDEEDFFASGVWNQLPPDDLGIVALKEKLSTVLLRHVCKELPSLIDDIRAALEETSINLKELGIPRQTDQELQVYLLGIAGKFQMLTKDALEGNYSNTEFFAPSLPPNKSANRLRTEIQNLNIAFAQVMYQKGHMWEINDNEDRRRNHPVLADEATQYSTIIDDPTPINRRQFLEIEISPRVRQSRQAGLVSLVNPHVIGEIFREQSKRWSFIAVNHIERVFRAAKDYVDLGLGSLTDGRTFQMLMAEHIIPELEERRERLKSKLEEVLLPYRKQVPITYDPAFGTEIEDIRARRYDAQISGSSGLKRSWPQLLTESLDDFTASEILDLTQTYYKRAISVFITNVTVLAIESCMLTDLGTIFPPTLVLTMEREQLLAIASESKEIRDQRASLKQKLDDLKAGKRILDKQAHKADSVYRRSAQGKRSAPPIIHTAPQVPRPKTPEQEEIRTGSDEEVDDLTSSIERMNITPPPNYSQTRRRPRTSATRSSPTPTNSTHAQARAALFTSEAWPAGNGM</sequence>
<dbReference type="Gene3D" id="3.40.50.300">
    <property type="entry name" value="P-loop containing nucleotide triphosphate hydrolases"/>
    <property type="match status" value="1"/>
</dbReference>
<dbReference type="GO" id="GO:0005739">
    <property type="term" value="C:mitochondrion"/>
    <property type="evidence" value="ECO:0007669"/>
    <property type="project" value="TreeGrafter"/>
</dbReference>
<dbReference type="GO" id="GO:0048312">
    <property type="term" value="P:intracellular distribution of mitochondria"/>
    <property type="evidence" value="ECO:0007669"/>
    <property type="project" value="TreeGrafter"/>
</dbReference>
<dbReference type="InterPro" id="IPR030381">
    <property type="entry name" value="G_DYNAMIN_dom"/>
</dbReference>